<name>A0A084VSQ2_ANOSI</name>
<dbReference type="GO" id="GO:0035725">
    <property type="term" value="P:sodium ion transmembrane transport"/>
    <property type="evidence" value="ECO:0007669"/>
    <property type="project" value="TreeGrafter"/>
</dbReference>
<evidence type="ECO:0000313" key="3">
    <source>
        <dbReference type="EnsemblMetazoa" id="ASIC008609-PA"/>
    </source>
</evidence>
<dbReference type="EMBL" id="ATLV01016136">
    <property type="status" value="NOT_ANNOTATED_CDS"/>
    <property type="molecule type" value="Genomic_DNA"/>
</dbReference>
<dbReference type="InterPro" id="IPR051413">
    <property type="entry name" value="K/Na_HCN_channel"/>
</dbReference>
<proteinExistence type="predicted"/>
<dbReference type="VEuPathDB" id="VectorBase:ASIC008609"/>
<feature type="domain" description="Cyclic nucleotide-binding" evidence="1">
    <location>
        <begin position="77"/>
        <end position="193"/>
    </location>
</feature>
<dbReference type="InterPro" id="IPR014710">
    <property type="entry name" value="RmlC-like_jellyroll"/>
</dbReference>
<dbReference type="GO" id="GO:0098855">
    <property type="term" value="C:HCN channel complex"/>
    <property type="evidence" value="ECO:0007669"/>
    <property type="project" value="TreeGrafter"/>
</dbReference>
<dbReference type="InterPro" id="IPR000595">
    <property type="entry name" value="cNMP-bd_dom"/>
</dbReference>
<dbReference type="Proteomes" id="UP000030765">
    <property type="component" value="Unassembled WGS sequence"/>
</dbReference>
<dbReference type="PANTHER" id="PTHR45689:SF14">
    <property type="entry name" value="CYCLIC NUCLEOTIDE-GATED CATION CHANNEL SUBUNIT A-LIKE PROTEIN"/>
    <property type="match status" value="1"/>
</dbReference>
<evidence type="ECO:0000259" key="1">
    <source>
        <dbReference type="PROSITE" id="PS50042"/>
    </source>
</evidence>
<evidence type="ECO:0000313" key="4">
    <source>
        <dbReference type="Proteomes" id="UP000030765"/>
    </source>
</evidence>
<protein>
    <submittedName>
        <fullName evidence="2">AGAP010000-PA-like protein</fullName>
    </submittedName>
    <submittedName>
        <fullName evidence="3">Cyclic nucleotide-binding domain-containing protein</fullName>
    </submittedName>
</protein>
<dbReference type="Gene3D" id="1.10.287.630">
    <property type="entry name" value="Helix hairpin bin"/>
    <property type="match status" value="1"/>
</dbReference>
<dbReference type="PROSITE" id="PS50042">
    <property type="entry name" value="CNMP_BINDING_3"/>
    <property type="match status" value="1"/>
</dbReference>
<gene>
    <name evidence="2" type="ORF">ZHAS_00008609</name>
</gene>
<dbReference type="OrthoDB" id="2021138at2759"/>
<dbReference type="Pfam" id="PF00027">
    <property type="entry name" value="cNMP_binding"/>
    <property type="match status" value="1"/>
</dbReference>
<organism evidence="2">
    <name type="scientific">Anopheles sinensis</name>
    <name type="common">Mosquito</name>
    <dbReference type="NCBI Taxonomy" id="74873"/>
    <lineage>
        <taxon>Eukaryota</taxon>
        <taxon>Metazoa</taxon>
        <taxon>Ecdysozoa</taxon>
        <taxon>Arthropoda</taxon>
        <taxon>Hexapoda</taxon>
        <taxon>Insecta</taxon>
        <taxon>Pterygota</taxon>
        <taxon>Neoptera</taxon>
        <taxon>Endopterygota</taxon>
        <taxon>Diptera</taxon>
        <taxon>Nematocera</taxon>
        <taxon>Culicoidea</taxon>
        <taxon>Culicidae</taxon>
        <taxon>Anophelinae</taxon>
        <taxon>Anopheles</taxon>
    </lineage>
</organism>
<accession>A0A084VSQ2</accession>
<dbReference type="Gene3D" id="2.60.120.10">
    <property type="entry name" value="Jelly Rolls"/>
    <property type="match status" value="1"/>
</dbReference>
<dbReference type="SMART" id="SM00100">
    <property type="entry name" value="cNMP"/>
    <property type="match status" value="1"/>
</dbReference>
<dbReference type="EMBL" id="KE525057">
    <property type="protein sequence ID" value="KFB40996.1"/>
    <property type="molecule type" value="Genomic_DNA"/>
</dbReference>
<dbReference type="EnsemblMetazoa" id="ASIC008609-RA">
    <property type="protein sequence ID" value="ASIC008609-PA"/>
    <property type="gene ID" value="ASIC008609"/>
</dbReference>
<dbReference type="STRING" id="74873.A0A084VSQ2"/>
<dbReference type="InterPro" id="IPR018490">
    <property type="entry name" value="cNMP-bd_dom_sf"/>
</dbReference>
<reference evidence="3" key="2">
    <citation type="submission" date="2020-05" db="UniProtKB">
        <authorList>
            <consortium name="EnsemblMetazoa"/>
        </authorList>
    </citation>
    <scope>IDENTIFICATION</scope>
</reference>
<dbReference type="PANTHER" id="PTHR45689">
    <property type="entry name" value="I[[H]] CHANNEL, ISOFORM E"/>
    <property type="match status" value="1"/>
</dbReference>
<dbReference type="GO" id="GO:0005249">
    <property type="term" value="F:voltage-gated potassium channel activity"/>
    <property type="evidence" value="ECO:0007669"/>
    <property type="project" value="TreeGrafter"/>
</dbReference>
<dbReference type="GO" id="GO:0003254">
    <property type="term" value="P:regulation of membrane depolarization"/>
    <property type="evidence" value="ECO:0007669"/>
    <property type="project" value="TreeGrafter"/>
</dbReference>
<dbReference type="OMA" id="HCFFQED"/>
<evidence type="ECO:0000313" key="2">
    <source>
        <dbReference type="EMBL" id="KFB40996.1"/>
    </source>
</evidence>
<keyword evidence="4" id="KW-1185">Reference proteome</keyword>
<dbReference type="AlphaFoldDB" id="A0A084VSQ2"/>
<reference evidence="2 4" key="1">
    <citation type="journal article" date="2014" name="BMC Genomics">
        <title>Genome sequence of Anopheles sinensis provides insight into genetics basis of mosquito competence for malaria parasites.</title>
        <authorList>
            <person name="Zhou D."/>
            <person name="Zhang D."/>
            <person name="Ding G."/>
            <person name="Shi L."/>
            <person name="Hou Q."/>
            <person name="Ye Y."/>
            <person name="Xu Y."/>
            <person name="Zhou H."/>
            <person name="Xiong C."/>
            <person name="Li S."/>
            <person name="Yu J."/>
            <person name="Hong S."/>
            <person name="Yu X."/>
            <person name="Zou P."/>
            <person name="Chen C."/>
            <person name="Chang X."/>
            <person name="Wang W."/>
            <person name="Lv Y."/>
            <person name="Sun Y."/>
            <person name="Ma L."/>
            <person name="Shen B."/>
            <person name="Zhu C."/>
        </authorList>
    </citation>
    <scope>NUCLEOTIDE SEQUENCE [LARGE SCALE GENOMIC DNA]</scope>
</reference>
<dbReference type="CDD" id="cd00038">
    <property type="entry name" value="CAP_ED"/>
    <property type="match status" value="1"/>
</dbReference>
<sequence>MSSMDRKYAEVTNQLQTYVRSKQLDTADMKQRLLYYYSKRFEHCFFQEDVIMESLSDSLKKRIKDYSAATFLKTVKIFEGIPVEEVLPLVERMSKEVYLQDDIIIRAGSFGDRMYFIIVGTVAIYTHSRKEVCHLSDGDNFGEVSMFTRKKRPVSVVAVEFTQVYMVERRTVKELYAADHVVYQRLQQTANARMHAILVQEEQHKNHLLKMGMGQNEIKIMP</sequence>
<dbReference type="VEuPathDB" id="VectorBase:ASIS004359"/>
<dbReference type="SUPFAM" id="SSF51206">
    <property type="entry name" value="cAMP-binding domain-like"/>
    <property type="match status" value="1"/>
</dbReference>